<evidence type="ECO:0000313" key="3">
    <source>
        <dbReference type="Proteomes" id="UP000489600"/>
    </source>
</evidence>
<dbReference type="OrthoDB" id="1094634at2759"/>
<gene>
    <name evidence="2" type="ORF">ANE_LOCUS17224</name>
</gene>
<accession>A0A565BZD6</accession>
<dbReference type="GO" id="GO:0004857">
    <property type="term" value="F:enzyme inhibitor activity"/>
    <property type="evidence" value="ECO:0007669"/>
    <property type="project" value="InterPro"/>
</dbReference>
<dbReference type="AlphaFoldDB" id="A0A565BZD6"/>
<dbReference type="Gene3D" id="1.20.140.40">
    <property type="entry name" value="Invertase/pectin methylesterase inhibitor family protein"/>
    <property type="match status" value="1"/>
</dbReference>
<keyword evidence="3" id="KW-1185">Reference proteome</keyword>
<dbReference type="PANTHER" id="PTHR31890:SF9">
    <property type="entry name" value="PLANT INVERTASE_PECTIN METHYLESTERASE INHIBITOR SUPERFAMILY PROTEIN"/>
    <property type="match status" value="1"/>
</dbReference>
<reference evidence="2" key="1">
    <citation type="submission" date="2019-07" db="EMBL/GenBank/DDBJ databases">
        <authorList>
            <person name="Dittberner H."/>
        </authorList>
    </citation>
    <scope>NUCLEOTIDE SEQUENCE [LARGE SCALE GENOMIC DNA]</scope>
</reference>
<evidence type="ECO:0000259" key="1">
    <source>
        <dbReference type="SMART" id="SM00856"/>
    </source>
</evidence>
<dbReference type="Proteomes" id="UP000489600">
    <property type="component" value="Unassembled WGS sequence"/>
</dbReference>
<dbReference type="InterPro" id="IPR006501">
    <property type="entry name" value="Pectinesterase_inhib_dom"/>
</dbReference>
<sequence>MFHIPLASASTQYIDAICQQKPVIDKAFCNQTLNGFPPAASATTLLQASQAVLHLGISYAAKSAVASAKAATENPNLKKQFERCQGEFATIIGNLKNAASGIKEDLASASYDVMISFDSTAIVKNLVGKYSDKDSKNVIIMTLMMEKFLDIAEGAFYAIGW</sequence>
<dbReference type="SMART" id="SM00856">
    <property type="entry name" value="PMEI"/>
    <property type="match status" value="1"/>
</dbReference>
<dbReference type="Pfam" id="PF04043">
    <property type="entry name" value="PMEI"/>
    <property type="match status" value="1"/>
</dbReference>
<proteinExistence type="predicted"/>
<dbReference type="NCBIfam" id="TIGR01614">
    <property type="entry name" value="PME_inhib"/>
    <property type="match status" value="1"/>
</dbReference>
<comment type="caution">
    <text evidence="2">The sequence shown here is derived from an EMBL/GenBank/DDBJ whole genome shotgun (WGS) entry which is preliminary data.</text>
</comment>
<dbReference type="EMBL" id="CABITT030000006">
    <property type="protein sequence ID" value="VVB06780.1"/>
    <property type="molecule type" value="Genomic_DNA"/>
</dbReference>
<dbReference type="InterPro" id="IPR035513">
    <property type="entry name" value="Invertase/methylesterase_inhib"/>
</dbReference>
<feature type="domain" description="Pectinesterase inhibitor" evidence="1">
    <location>
        <begin position="9"/>
        <end position="155"/>
    </location>
</feature>
<evidence type="ECO:0000313" key="2">
    <source>
        <dbReference type="EMBL" id="VVB06780.1"/>
    </source>
</evidence>
<protein>
    <recommendedName>
        <fullName evidence="1">Pectinesterase inhibitor domain-containing protein</fullName>
    </recommendedName>
</protein>
<dbReference type="SUPFAM" id="SSF101148">
    <property type="entry name" value="Plant invertase/pectin methylesterase inhibitor"/>
    <property type="match status" value="1"/>
</dbReference>
<organism evidence="2 3">
    <name type="scientific">Arabis nemorensis</name>
    <dbReference type="NCBI Taxonomy" id="586526"/>
    <lineage>
        <taxon>Eukaryota</taxon>
        <taxon>Viridiplantae</taxon>
        <taxon>Streptophyta</taxon>
        <taxon>Embryophyta</taxon>
        <taxon>Tracheophyta</taxon>
        <taxon>Spermatophyta</taxon>
        <taxon>Magnoliopsida</taxon>
        <taxon>eudicotyledons</taxon>
        <taxon>Gunneridae</taxon>
        <taxon>Pentapetalae</taxon>
        <taxon>rosids</taxon>
        <taxon>malvids</taxon>
        <taxon>Brassicales</taxon>
        <taxon>Brassicaceae</taxon>
        <taxon>Arabideae</taxon>
        <taxon>Arabis</taxon>
    </lineage>
</organism>
<dbReference type="PANTHER" id="PTHR31890">
    <property type="entry name" value="PLANT INVERTASE/PECTIN METHYLESTERASE INHIBITOR SUPERFAMILY PROTEIN"/>
    <property type="match status" value="1"/>
</dbReference>
<name>A0A565BZD6_9BRAS</name>